<dbReference type="PANTHER" id="PTHR34583">
    <property type="entry name" value="ANTIPORTER SUBUNIT MNHC2-RELATED"/>
    <property type="match status" value="1"/>
</dbReference>
<feature type="transmembrane region" description="Helical" evidence="8">
    <location>
        <begin position="6"/>
        <end position="21"/>
    </location>
</feature>
<name>A0A841L2A8_9SPHN</name>
<evidence type="ECO:0000256" key="3">
    <source>
        <dbReference type="ARBA" id="ARBA00022475"/>
    </source>
</evidence>
<evidence type="ECO:0000256" key="1">
    <source>
        <dbReference type="ARBA" id="ARBA00004651"/>
    </source>
</evidence>
<dbReference type="Pfam" id="PF00420">
    <property type="entry name" value="Oxidored_q2"/>
    <property type="match status" value="1"/>
</dbReference>
<keyword evidence="5 8" id="KW-1133">Transmembrane helix</keyword>
<dbReference type="Gene3D" id="1.10.287.3510">
    <property type="match status" value="1"/>
</dbReference>
<dbReference type="AlphaFoldDB" id="A0A841L2A8"/>
<dbReference type="PANTHER" id="PTHR34583:SF2">
    <property type="entry name" value="ANTIPORTER SUBUNIT MNHC2-RELATED"/>
    <property type="match status" value="1"/>
</dbReference>
<comment type="similarity">
    <text evidence="2">Belongs to the CPA3 antiporters (TC 2.A.63) subunit C family.</text>
</comment>
<reference evidence="9 10" key="1">
    <citation type="submission" date="2020-08" db="EMBL/GenBank/DDBJ databases">
        <title>Genomic Encyclopedia of Type Strains, Phase IV (KMG-IV): sequencing the most valuable type-strain genomes for metagenomic binning, comparative biology and taxonomic classification.</title>
        <authorList>
            <person name="Goeker M."/>
        </authorList>
    </citation>
    <scope>NUCLEOTIDE SEQUENCE [LARGE SCALE GENOMIC DNA]</scope>
    <source>
        <strain evidence="9 10">DSM 102189</strain>
    </source>
</reference>
<feature type="region of interest" description="Disordered" evidence="7">
    <location>
        <begin position="98"/>
        <end position="122"/>
    </location>
</feature>
<gene>
    <name evidence="9" type="ORF">FHS79_000727</name>
</gene>
<evidence type="ECO:0000256" key="4">
    <source>
        <dbReference type="ARBA" id="ARBA00022692"/>
    </source>
</evidence>
<evidence type="ECO:0000256" key="5">
    <source>
        <dbReference type="ARBA" id="ARBA00022989"/>
    </source>
</evidence>
<protein>
    <submittedName>
        <fullName evidence="9">Multicomponent K+:H+ antiporter subunit C</fullName>
    </submittedName>
</protein>
<accession>A0A841L2A8</accession>
<evidence type="ECO:0000256" key="2">
    <source>
        <dbReference type="ARBA" id="ARBA00010388"/>
    </source>
</evidence>
<feature type="transmembrane region" description="Helical" evidence="8">
    <location>
        <begin position="28"/>
        <end position="51"/>
    </location>
</feature>
<comment type="caution">
    <text evidence="9">The sequence shown here is derived from an EMBL/GenBank/DDBJ whole genome shotgun (WGS) entry which is preliminary data.</text>
</comment>
<dbReference type="GO" id="GO:0005886">
    <property type="term" value="C:plasma membrane"/>
    <property type="evidence" value="ECO:0007669"/>
    <property type="project" value="UniProtKB-SubCell"/>
</dbReference>
<dbReference type="EMBL" id="JACIIV010000004">
    <property type="protein sequence ID" value="MBB6226570.1"/>
    <property type="molecule type" value="Genomic_DNA"/>
</dbReference>
<sequence length="122" mass="12495">MAIALALIVAMLVTGGVWLLLRPRSWSVVLGLTMLGYAVNFFILLAGRIGSRQPPLALEGAGALADPLPQALVLTAIVIGLGMTAFLVALALRGVAARGADTDDADRIGEGPVDDDDADMAA</sequence>
<evidence type="ECO:0000256" key="8">
    <source>
        <dbReference type="SAM" id="Phobius"/>
    </source>
</evidence>
<feature type="compositionally biased region" description="Acidic residues" evidence="7">
    <location>
        <begin position="112"/>
        <end position="122"/>
    </location>
</feature>
<evidence type="ECO:0000256" key="7">
    <source>
        <dbReference type="SAM" id="MobiDB-lite"/>
    </source>
</evidence>
<keyword evidence="6 8" id="KW-0472">Membrane</keyword>
<proteinExistence type="inferred from homology"/>
<dbReference type="InterPro" id="IPR039428">
    <property type="entry name" value="NUOK/Mnh_C1-like"/>
</dbReference>
<keyword evidence="10" id="KW-1185">Reference proteome</keyword>
<organism evidence="9 10">
    <name type="scientific">Polymorphobacter multimanifer</name>
    <dbReference type="NCBI Taxonomy" id="1070431"/>
    <lineage>
        <taxon>Bacteria</taxon>
        <taxon>Pseudomonadati</taxon>
        <taxon>Pseudomonadota</taxon>
        <taxon>Alphaproteobacteria</taxon>
        <taxon>Sphingomonadales</taxon>
        <taxon>Sphingosinicellaceae</taxon>
        <taxon>Polymorphobacter</taxon>
    </lineage>
</organism>
<dbReference type="InterPro" id="IPR050601">
    <property type="entry name" value="CPA3_antiporter_subunitC"/>
</dbReference>
<keyword evidence="4 8" id="KW-0812">Transmembrane</keyword>
<dbReference type="NCBIfam" id="NF006573">
    <property type="entry name" value="PRK09094.1"/>
    <property type="match status" value="1"/>
</dbReference>
<evidence type="ECO:0000256" key="6">
    <source>
        <dbReference type="ARBA" id="ARBA00023136"/>
    </source>
</evidence>
<dbReference type="RefSeq" id="WP_184195505.1">
    <property type="nucleotide sequence ID" value="NZ_BMOX01000036.1"/>
</dbReference>
<feature type="transmembrane region" description="Helical" evidence="8">
    <location>
        <begin position="71"/>
        <end position="92"/>
    </location>
</feature>
<keyword evidence="3" id="KW-1003">Cell membrane</keyword>
<dbReference type="Proteomes" id="UP000538147">
    <property type="component" value="Unassembled WGS sequence"/>
</dbReference>
<comment type="subcellular location">
    <subcellularLocation>
        <location evidence="1">Cell membrane</location>
        <topology evidence="1">Multi-pass membrane protein</topology>
    </subcellularLocation>
</comment>
<evidence type="ECO:0000313" key="9">
    <source>
        <dbReference type="EMBL" id="MBB6226570.1"/>
    </source>
</evidence>
<evidence type="ECO:0000313" key="10">
    <source>
        <dbReference type="Proteomes" id="UP000538147"/>
    </source>
</evidence>